<dbReference type="Pfam" id="PF07714">
    <property type="entry name" value="PK_Tyr_Ser-Thr"/>
    <property type="match status" value="1"/>
</dbReference>
<dbReference type="PROSITE" id="PS50022">
    <property type="entry name" value="FA58C_3"/>
    <property type="match status" value="1"/>
</dbReference>
<dbReference type="GeneID" id="106152443"/>
<keyword evidence="5" id="KW-0547">Nucleotide-binding</keyword>
<dbReference type="InterPro" id="IPR020635">
    <property type="entry name" value="Tyr_kinase_cat_dom"/>
</dbReference>
<feature type="domain" description="Protein kinase" evidence="15">
    <location>
        <begin position="649"/>
        <end position="937"/>
    </location>
</feature>
<evidence type="ECO:0000256" key="8">
    <source>
        <dbReference type="ARBA" id="ARBA00023136"/>
    </source>
</evidence>
<keyword evidence="9" id="KW-1015">Disulfide bond</keyword>
<evidence type="ECO:0000256" key="2">
    <source>
        <dbReference type="ARBA" id="ARBA00022475"/>
    </source>
</evidence>
<evidence type="ECO:0000256" key="4">
    <source>
        <dbReference type="ARBA" id="ARBA00022729"/>
    </source>
</evidence>
<dbReference type="InterPro" id="IPR050122">
    <property type="entry name" value="RTK"/>
</dbReference>
<dbReference type="GO" id="GO:0051897">
    <property type="term" value="P:positive regulation of phosphatidylinositol 3-kinase/protein kinase B signal transduction"/>
    <property type="evidence" value="ECO:0007669"/>
    <property type="project" value="TreeGrafter"/>
</dbReference>
<dbReference type="InterPro" id="IPR008979">
    <property type="entry name" value="Galactose-bd-like_sf"/>
</dbReference>
<dbReference type="PANTHER" id="PTHR24416:SF580">
    <property type="entry name" value="DISCOIDIN DOMAIN RECEPTOR, ISOFORM F"/>
    <property type="match status" value="1"/>
</dbReference>
<dbReference type="GO" id="GO:0005518">
    <property type="term" value="F:collagen binding"/>
    <property type="evidence" value="ECO:0007669"/>
    <property type="project" value="TreeGrafter"/>
</dbReference>
<dbReference type="GO" id="GO:0010976">
    <property type="term" value="P:positive regulation of neuron projection development"/>
    <property type="evidence" value="ECO:0007669"/>
    <property type="project" value="TreeGrafter"/>
</dbReference>
<comment type="similarity">
    <text evidence="12">Belongs to the protein kinase superfamily. Tyr protein kinase family. Insulin receptor subfamily.</text>
</comment>
<protein>
    <submittedName>
        <fullName evidence="18">Discoidin domain-containing receptor 2 isoform X2</fullName>
    </submittedName>
</protein>
<evidence type="ECO:0000259" key="15">
    <source>
        <dbReference type="PROSITE" id="PS50011"/>
    </source>
</evidence>
<dbReference type="OrthoDB" id="6071166at2759"/>
<sequence>MPRNFSRTFKMCKEGGFQKAQWIVSFLLLVIFLSSQGQAFELANCRVPLGMQSGAIPDSAVTASSSFEEESVGAKFARIRTDQKGGAWCPLHQISADVYEFLQIDLQSLHVISLVETQGRFGNGQGQEYMEKYLLEYKREEDGPWMRFRDRKGHEIFQGNTNTYIAELREVNPPIIARKIRFVPYSDNVRTVCMRVELYGCPWKEGVVSYNVAQGERRGMEVDLYDFTYDGKTENNYLSNGMGQLFDGEEGQSNFRLDPQELGMKGYEWVGWKNDTTSTTPGPVEFLFRFDAVRNFTSVQLHCNNMFSKEVRVFKSAVIHFSVGGKYYNQEPVRFEYMRDTLMEYARPVIIKLNNRIGKYVKMQLFFDAKWLMISEISFSSEIVKINVSEEVGPMSITVPTTTVAGHKGSDSTPYAGDKDGGKGSEGGASDDHTLGGTTETPTVHRPTNTIDDQFIGSICGALGALLLLILIVVAIIICHTRRQKQRNAQRQLKPCNNGQVAVNLNDLRQPFGNGKVMNGIVYNCVPPCDADSDPEKSKTDIYNEPKDCIQNRKLPDIPRNNVEYSSDCTNTSREYAVPDLSRPLIVALPPEKENNLSAEDDNNFYATADLTDIMNIQGVSGNNVYAAPNPDFLYREDVTVMELPRENLKFIEKLGEGQFGEVHLCECMHLNELLGDDYHSNRTASKSLLVAVKVLRKTADETARNDFRKEINLMSRLKDPNIVHVLGVCTNDEPMCMIVEYMKYGDLNQFLAEHVAESTLARQTHAKTISYGGLVYMAAQVASGMKYLESLNMVHRDLATRNCLVGNYYTIKIADFGMSRSLYSADYYRIEGRAVLPIRWMAWESILLGKFTTKSDVWSFGVTLWEILTFAKEQPFEMYTDEQVIENCGHFYRNDGKIQYLPQPTCCPREIYDLMKECWNRVETERPAFKEIHMFLQRKSMGYDPKEEKMMQNKLPVC</sequence>
<dbReference type="InterPro" id="IPR011009">
    <property type="entry name" value="Kinase-like_dom_sf"/>
</dbReference>
<dbReference type="CDD" id="cd05051">
    <property type="entry name" value="PTKc_DDR"/>
    <property type="match status" value="1"/>
</dbReference>
<dbReference type="PROSITE" id="PS00109">
    <property type="entry name" value="PROTEIN_KINASE_TYR"/>
    <property type="match status" value="1"/>
</dbReference>
<keyword evidence="3 14" id="KW-0812">Transmembrane</keyword>
<name>A0A1S3H7L6_LINAN</name>
<dbReference type="InterPro" id="IPR008266">
    <property type="entry name" value="Tyr_kinase_AS"/>
</dbReference>
<dbReference type="Gene3D" id="2.60.120.260">
    <property type="entry name" value="Galactose-binding domain-like"/>
    <property type="match status" value="1"/>
</dbReference>
<dbReference type="SUPFAM" id="SSF56112">
    <property type="entry name" value="Protein kinase-like (PK-like)"/>
    <property type="match status" value="1"/>
</dbReference>
<dbReference type="RefSeq" id="XP_013381481.1">
    <property type="nucleotide sequence ID" value="XM_013526027.1"/>
</dbReference>
<dbReference type="PROSITE" id="PS01286">
    <property type="entry name" value="FA58C_2"/>
    <property type="match status" value="1"/>
</dbReference>
<dbReference type="Pfam" id="PF00754">
    <property type="entry name" value="F5_F8_type_C"/>
    <property type="match status" value="1"/>
</dbReference>
<keyword evidence="4" id="KW-0732">Signal</keyword>
<dbReference type="FunCoup" id="A0A1S3H7L6">
    <property type="interactions" value="17"/>
</dbReference>
<organism evidence="17 18">
    <name type="scientific">Lingula anatina</name>
    <name type="common">Brachiopod</name>
    <name type="synonym">Lingula unguis</name>
    <dbReference type="NCBI Taxonomy" id="7574"/>
    <lineage>
        <taxon>Eukaryota</taxon>
        <taxon>Metazoa</taxon>
        <taxon>Spiralia</taxon>
        <taxon>Lophotrochozoa</taxon>
        <taxon>Brachiopoda</taxon>
        <taxon>Linguliformea</taxon>
        <taxon>Lingulata</taxon>
        <taxon>Lingulida</taxon>
        <taxon>Linguloidea</taxon>
        <taxon>Lingulidae</taxon>
        <taxon>Lingula</taxon>
    </lineage>
</organism>
<evidence type="ECO:0000256" key="11">
    <source>
        <dbReference type="ARBA" id="ARBA00023180"/>
    </source>
</evidence>
<evidence type="ECO:0000256" key="9">
    <source>
        <dbReference type="ARBA" id="ARBA00023157"/>
    </source>
</evidence>
<dbReference type="Gene3D" id="3.30.200.20">
    <property type="entry name" value="Phosphorylase Kinase, domain 1"/>
    <property type="match status" value="1"/>
</dbReference>
<evidence type="ECO:0000313" key="17">
    <source>
        <dbReference type="Proteomes" id="UP000085678"/>
    </source>
</evidence>
<evidence type="ECO:0000256" key="14">
    <source>
        <dbReference type="SAM" id="Phobius"/>
    </source>
</evidence>
<dbReference type="GO" id="GO:0043235">
    <property type="term" value="C:receptor complex"/>
    <property type="evidence" value="ECO:0007669"/>
    <property type="project" value="TreeGrafter"/>
</dbReference>
<evidence type="ECO:0000256" key="13">
    <source>
        <dbReference type="SAM" id="MobiDB-lite"/>
    </source>
</evidence>
<keyword evidence="7 14" id="KW-1133">Transmembrane helix</keyword>
<proteinExistence type="inferred from homology"/>
<evidence type="ECO:0000256" key="3">
    <source>
        <dbReference type="ARBA" id="ARBA00022692"/>
    </source>
</evidence>
<dbReference type="PROSITE" id="PS50011">
    <property type="entry name" value="PROTEIN_KINASE_DOM"/>
    <property type="match status" value="1"/>
</dbReference>
<evidence type="ECO:0000256" key="6">
    <source>
        <dbReference type="ARBA" id="ARBA00022840"/>
    </source>
</evidence>
<dbReference type="CDD" id="cd00057">
    <property type="entry name" value="FA58C"/>
    <property type="match status" value="1"/>
</dbReference>
<dbReference type="SMART" id="SM00219">
    <property type="entry name" value="TyrKc"/>
    <property type="match status" value="1"/>
</dbReference>
<feature type="transmembrane region" description="Helical" evidence="14">
    <location>
        <begin position="455"/>
        <end position="478"/>
    </location>
</feature>
<dbReference type="Gene3D" id="1.10.510.10">
    <property type="entry name" value="Transferase(Phosphotransferase) domain 1"/>
    <property type="match status" value="1"/>
</dbReference>
<evidence type="ECO:0000256" key="1">
    <source>
        <dbReference type="ARBA" id="ARBA00004251"/>
    </source>
</evidence>
<comment type="subcellular location">
    <subcellularLocation>
        <location evidence="1">Cell membrane</location>
        <topology evidence="1">Single-pass type I membrane protein</topology>
    </subcellularLocation>
</comment>
<dbReference type="Pfam" id="PF21114">
    <property type="entry name" value="DDR1-2_DS-like"/>
    <property type="match status" value="1"/>
</dbReference>
<dbReference type="InParanoid" id="A0A1S3H7L6"/>
<feature type="compositionally biased region" description="Polar residues" evidence="13">
    <location>
        <begin position="436"/>
        <end position="448"/>
    </location>
</feature>
<dbReference type="Proteomes" id="UP000085678">
    <property type="component" value="Unplaced"/>
</dbReference>
<feature type="region of interest" description="Disordered" evidence="13">
    <location>
        <begin position="400"/>
        <end position="448"/>
    </location>
</feature>
<evidence type="ECO:0000256" key="12">
    <source>
        <dbReference type="ARBA" id="ARBA00061639"/>
    </source>
</evidence>
<dbReference type="SMART" id="SM00231">
    <property type="entry name" value="FA58C"/>
    <property type="match status" value="1"/>
</dbReference>
<evidence type="ECO:0000256" key="10">
    <source>
        <dbReference type="ARBA" id="ARBA00023170"/>
    </source>
</evidence>
<evidence type="ECO:0000256" key="5">
    <source>
        <dbReference type="ARBA" id="ARBA00022741"/>
    </source>
</evidence>
<keyword evidence="10 18" id="KW-0675">Receptor</keyword>
<dbReference type="InterPro" id="IPR000719">
    <property type="entry name" value="Prot_kinase_dom"/>
</dbReference>
<feature type="domain" description="F5/8 type C" evidence="16">
    <location>
        <begin position="45"/>
        <end position="201"/>
    </location>
</feature>
<dbReference type="InterPro" id="IPR000421">
    <property type="entry name" value="FA58C"/>
</dbReference>
<keyword evidence="11" id="KW-0325">Glycoprotein</keyword>
<accession>A0A1S3H7L6</accession>
<keyword evidence="6" id="KW-0067">ATP-binding</keyword>
<dbReference type="FunFam" id="2.60.120.260:FF:000007">
    <property type="entry name" value="Discoidin domain receptor tyrosine kinase 1"/>
    <property type="match status" value="1"/>
</dbReference>
<keyword evidence="17" id="KW-1185">Reference proteome</keyword>
<gene>
    <name evidence="18" type="primary">LOC106152443</name>
</gene>
<dbReference type="GO" id="GO:0005886">
    <property type="term" value="C:plasma membrane"/>
    <property type="evidence" value="ECO:0007669"/>
    <property type="project" value="UniProtKB-SubCell"/>
</dbReference>
<dbReference type="GO" id="GO:0038062">
    <property type="term" value="F:protein tyrosine kinase collagen receptor activity"/>
    <property type="evidence" value="ECO:0007669"/>
    <property type="project" value="TreeGrafter"/>
</dbReference>
<dbReference type="Gene3D" id="2.60.120.1190">
    <property type="match status" value="1"/>
</dbReference>
<dbReference type="SUPFAM" id="SSF49785">
    <property type="entry name" value="Galactose-binding domain-like"/>
    <property type="match status" value="1"/>
</dbReference>
<dbReference type="PANTHER" id="PTHR24416">
    <property type="entry name" value="TYROSINE-PROTEIN KINASE RECEPTOR"/>
    <property type="match status" value="1"/>
</dbReference>
<keyword evidence="2" id="KW-1003">Cell membrane</keyword>
<evidence type="ECO:0000259" key="16">
    <source>
        <dbReference type="PROSITE" id="PS50022"/>
    </source>
</evidence>
<dbReference type="AlphaFoldDB" id="A0A1S3H7L6"/>
<dbReference type="GO" id="GO:0005524">
    <property type="term" value="F:ATP binding"/>
    <property type="evidence" value="ECO:0007669"/>
    <property type="project" value="UniProtKB-KW"/>
</dbReference>
<keyword evidence="8 14" id="KW-0472">Membrane</keyword>
<dbReference type="FunFam" id="1.10.510.10:FF:000053">
    <property type="entry name" value="Epithelial discoidin domain-containing receptor 1"/>
    <property type="match status" value="1"/>
</dbReference>
<dbReference type="InterPro" id="IPR048525">
    <property type="entry name" value="DDR1-2_DS-like"/>
</dbReference>
<evidence type="ECO:0000313" key="18">
    <source>
        <dbReference type="RefSeq" id="XP_013381481.1"/>
    </source>
</evidence>
<reference evidence="18" key="1">
    <citation type="submission" date="2025-08" db="UniProtKB">
        <authorList>
            <consortium name="RefSeq"/>
        </authorList>
    </citation>
    <scope>IDENTIFICATION</scope>
    <source>
        <tissue evidence="18">Gonads</tissue>
    </source>
</reference>
<evidence type="ECO:0000256" key="7">
    <source>
        <dbReference type="ARBA" id="ARBA00022989"/>
    </source>
</evidence>
<dbReference type="PRINTS" id="PR00109">
    <property type="entry name" value="TYRKINASE"/>
</dbReference>
<dbReference type="InterPro" id="IPR001245">
    <property type="entry name" value="Ser-Thr/Tyr_kinase_cat_dom"/>
</dbReference>
<dbReference type="PROSITE" id="PS01285">
    <property type="entry name" value="FA58C_1"/>
    <property type="match status" value="1"/>
</dbReference>